<keyword evidence="2" id="KW-0067">ATP-binding</keyword>
<organism evidence="2">
    <name type="scientific">Talaromyces marneffei PM1</name>
    <dbReference type="NCBI Taxonomy" id="1077442"/>
    <lineage>
        <taxon>Eukaryota</taxon>
        <taxon>Fungi</taxon>
        <taxon>Dikarya</taxon>
        <taxon>Ascomycota</taxon>
        <taxon>Pezizomycotina</taxon>
        <taxon>Eurotiomycetes</taxon>
        <taxon>Eurotiomycetidae</taxon>
        <taxon>Eurotiales</taxon>
        <taxon>Trichocomaceae</taxon>
        <taxon>Talaromyces</taxon>
        <taxon>Talaromyces sect. Talaromyces</taxon>
    </lineage>
</organism>
<proteinExistence type="predicted"/>
<accession>A0A093V2H9</accession>
<feature type="region of interest" description="Disordered" evidence="1">
    <location>
        <begin position="1"/>
        <end position="64"/>
    </location>
</feature>
<reference evidence="2" key="1">
    <citation type="journal article" date="2014" name="PLoS Genet.">
        <title>Signature Gene Expression Reveals Novel Clues to the Molecular Mechanisms of Dimorphic Transition in Penicillium marneffei.</title>
        <authorList>
            <person name="Yang E."/>
            <person name="Wang G."/>
            <person name="Cai J."/>
            <person name="Woo P.C."/>
            <person name="Lau S.K."/>
            <person name="Yuen K.-Y."/>
            <person name="Chow W.-N."/>
            <person name="Lin X."/>
        </authorList>
    </citation>
    <scope>NUCLEOTIDE SEQUENCE [LARGE SCALE GENOMIC DNA]</scope>
    <source>
        <strain evidence="2">PM1</strain>
    </source>
</reference>
<evidence type="ECO:0000256" key="1">
    <source>
        <dbReference type="SAM" id="MobiDB-lite"/>
    </source>
</evidence>
<gene>
    <name evidence="2" type="ORF">GQ26_0810060</name>
</gene>
<dbReference type="eggNOG" id="ENOG502QW3K">
    <property type="taxonomic scope" value="Eukaryota"/>
</dbReference>
<dbReference type="Pfam" id="PF11917">
    <property type="entry name" value="DUF3435"/>
    <property type="match status" value="1"/>
</dbReference>
<dbReference type="InterPro" id="IPR021842">
    <property type="entry name" value="DUF3435"/>
</dbReference>
<protein>
    <submittedName>
        <fullName evidence="2">ATP-dependent RNA helicase DBP10</fullName>
    </submittedName>
</protein>
<sequence length="452" mass="51308">MALSQRDGEIAVSTLDDESDSDTSSILSQIFSDNGSDDESASDLESDNQESDDESDSDDDDLHDKGLSKDIIVKVEDVIALVATEKNLKETRRAKKNMYIEDVSEFTRVLLSTTETSFGCGWRRTQLLFYTQLAVITDLGLRLIRDPEGGRPNLFIFLKPDFTKRFLGKKAPLHVCLLSMLFHIEGFKRITETGPVLDNAKKLYSVGIVDGLNQQDLKLKDEILNKYVFCQVERETTGYRIVLEKRMLSSTLRSQMRRVGEITTFEDIVKPYLLWYAAAKEFNNSGNTWTFGCSSDIMRSMWTWTPRVLSARPGLKRHWYDLHARSARPSTQIGHTSCRPKNLGPLTIFRRFVHGRIPSIDGNGNGTLKQPSMSDTVYPAKPSLAISMKERFPNAKPNANVGCEISWKFPMTGQWKRSDGTTERFVHYAMRSNDKGINRFERIWSVTGTNNP</sequence>
<evidence type="ECO:0000313" key="2">
    <source>
        <dbReference type="EMBL" id="KFX40941.1"/>
    </source>
</evidence>
<feature type="compositionally biased region" description="Acidic residues" evidence="1">
    <location>
        <begin position="35"/>
        <end position="61"/>
    </location>
</feature>
<keyword evidence="2" id="KW-0547">Nucleotide-binding</keyword>
<dbReference type="PANTHER" id="PTHR37535">
    <property type="entry name" value="FLUG DOMAIN PROTEIN"/>
    <property type="match status" value="1"/>
</dbReference>
<comment type="caution">
    <text evidence="2">The sequence shown here is derived from an EMBL/GenBank/DDBJ whole genome shotgun (WGS) entry which is preliminary data.</text>
</comment>
<dbReference type="HOGENOM" id="CLU_605766_0_0_1"/>
<dbReference type="PANTHER" id="PTHR37535:SF2">
    <property type="entry name" value="FINGER DOMAIN PROTEIN, PUTATIVE (AFU_ORTHOLOGUE AFUA_6G09300)-RELATED"/>
    <property type="match status" value="1"/>
</dbReference>
<dbReference type="GO" id="GO:0004386">
    <property type="term" value="F:helicase activity"/>
    <property type="evidence" value="ECO:0007669"/>
    <property type="project" value="UniProtKB-KW"/>
</dbReference>
<keyword evidence="2" id="KW-0378">Hydrolase</keyword>
<name>A0A093V2H9_TALMA</name>
<dbReference type="AlphaFoldDB" id="A0A093V2H9"/>
<keyword evidence="2" id="KW-0347">Helicase</keyword>
<dbReference type="EMBL" id="JPOX01000081">
    <property type="protein sequence ID" value="KFX40941.1"/>
    <property type="molecule type" value="Genomic_DNA"/>
</dbReference>